<evidence type="ECO:0000313" key="4">
    <source>
        <dbReference type="Proteomes" id="UP001152320"/>
    </source>
</evidence>
<dbReference type="OrthoDB" id="10250354at2759"/>
<proteinExistence type="predicted"/>
<dbReference type="SMART" id="SM00271">
    <property type="entry name" value="DnaJ"/>
    <property type="match status" value="1"/>
</dbReference>
<sequence length="257" mass="28488">MDDDYYELMGVSKDASSDEIKRAYRKLALKWHPDKNPNNKEEAERVFKGVCEAYEVLSDDQKRRMYDLYGPEGLKNGASDPGFDFGGFTPQHHFAFRRPEDIFREFFGTYDPFEAFFNESRSGHAGGISNLFRTSFVNSGFPGAGSYDALGLINPFGDVWGYFPNKGDVSGFHGDSFTMGFGNSFDTDFASFSSSSAFGPSGGGNVRKTSTSTKFINGKRVKTTKILENGQETITVEEDGKITSKTIDGRPAMITQN</sequence>
<dbReference type="PROSITE" id="PS00636">
    <property type="entry name" value="DNAJ_1"/>
    <property type="match status" value="1"/>
</dbReference>
<dbReference type="Gene3D" id="1.10.287.110">
    <property type="entry name" value="DnaJ domain"/>
    <property type="match status" value="1"/>
</dbReference>
<dbReference type="PROSITE" id="PS50076">
    <property type="entry name" value="DNAJ_2"/>
    <property type="match status" value="1"/>
</dbReference>
<evidence type="ECO:0000256" key="1">
    <source>
        <dbReference type="ARBA" id="ARBA00023186"/>
    </source>
</evidence>
<dbReference type="InterPro" id="IPR036869">
    <property type="entry name" value="J_dom_sf"/>
</dbReference>
<accession>A0A9Q0YKX4</accession>
<dbReference type="GO" id="GO:0005737">
    <property type="term" value="C:cytoplasm"/>
    <property type="evidence" value="ECO:0007669"/>
    <property type="project" value="UniProtKB-ARBA"/>
</dbReference>
<dbReference type="Pfam" id="PF00226">
    <property type="entry name" value="DnaJ"/>
    <property type="match status" value="1"/>
</dbReference>
<name>A0A9Q0YKX4_HOLLE</name>
<dbReference type="GO" id="GO:0030544">
    <property type="term" value="F:Hsp70 protein binding"/>
    <property type="evidence" value="ECO:0007669"/>
    <property type="project" value="InterPro"/>
</dbReference>
<organism evidence="3 4">
    <name type="scientific">Holothuria leucospilota</name>
    <name type="common">Black long sea cucumber</name>
    <name type="synonym">Mertensiothuria leucospilota</name>
    <dbReference type="NCBI Taxonomy" id="206669"/>
    <lineage>
        <taxon>Eukaryota</taxon>
        <taxon>Metazoa</taxon>
        <taxon>Echinodermata</taxon>
        <taxon>Eleutherozoa</taxon>
        <taxon>Echinozoa</taxon>
        <taxon>Holothuroidea</taxon>
        <taxon>Aspidochirotacea</taxon>
        <taxon>Aspidochirotida</taxon>
        <taxon>Holothuriidae</taxon>
        <taxon>Holothuria</taxon>
    </lineage>
</organism>
<evidence type="ECO:0000259" key="2">
    <source>
        <dbReference type="PROSITE" id="PS50076"/>
    </source>
</evidence>
<dbReference type="InterPro" id="IPR043183">
    <property type="entry name" value="DNJB2/6-like"/>
</dbReference>
<dbReference type="SUPFAM" id="SSF46565">
    <property type="entry name" value="Chaperone J-domain"/>
    <property type="match status" value="1"/>
</dbReference>
<dbReference type="CDD" id="cd06257">
    <property type="entry name" value="DnaJ"/>
    <property type="match status" value="1"/>
</dbReference>
<comment type="caution">
    <text evidence="3">The sequence shown here is derived from an EMBL/GenBank/DDBJ whole genome shotgun (WGS) entry which is preliminary data.</text>
</comment>
<evidence type="ECO:0000313" key="3">
    <source>
        <dbReference type="EMBL" id="KAJ8024443.1"/>
    </source>
</evidence>
<reference evidence="3" key="1">
    <citation type="submission" date="2021-10" db="EMBL/GenBank/DDBJ databases">
        <title>Tropical sea cucumber genome reveals ecological adaptation and Cuvierian tubules defense mechanism.</title>
        <authorList>
            <person name="Chen T."/>
        </authorList>
    </citation>
    <scope>NUCLEOTIDE SEQUENCE</scope>
    <source>
        <strain evidence="3">Nanhai2018</strain>
        <tissue evidence="3">Muscle</tissue>
    </source>
</reference>
<gene>
    <name evidence="3" type="ORF">HOLleu_34352</name>
</gene>
<keyword evidence="1" id="KW-0143">Chaperone</keyword>
<dbReference type="AlphaFoldDB" id="A0A9Q0YKX4"/>
<dbReference type="InterPro" id="IPR018253">
    <property type="entry name" value="DnaJ_domain_CS"/>
</dbReference>
<dbReference type="PANTHER" id="PTHR45168:SF3">
    <property type="entry name" value="DNAJ HEAT SHOCK PROTEIN FAMILY (HSP40) MEMBER B2"/>
    <property type="match status" value="1"/>
</dbReference>
<keyword evidence="4" id="KW-1185">Reference proteome</keyword>
<dbReference type="PRINTS" id="PR00625">
    <property type="entry name" value="JDOMAIN"/>
</dbReference>
<dbReference type="EMBL" id="JAIZAY010000018">
    <property type="protein sequence ID" value="KAJ8024443.1"/>
    <property type="molecule type" value="Genomic_DNA"/>
</dbReference>
<dbReference type="GO" id="GO:0051082">
    <property type="term" value="F:unfolded protein binding"/>
    <property type="evidence" value="ECO:0007669"/>
    <property type="project" value="InterPro"/>
</dbReference>
<feature type="domain" description="J" evidence="2">
    <location>
        <begin position="4"/>
        <end position="70"/>
    </location>
</feature>
<dbReference type="FunFam" id="1.10.287.110:FF:000021">
    <property type="entry name" value="DnaJ (Hsp40) homolog, subfamily B, member 2"/>
    <property type="match status" value="1"/>
</dbReference>
<dbReference type="PANTHER" id="PTHR45168">
    <property type="entry name" value="DNAJ HOMOLOG SUBFAMILY B MEMBER 2"/>
    <property type="match status" value="1"/>
</dbReference>
<protein>
    <submittedName>
        <fullName evidence="3">DnaJ-like subfamily B member 6-B</fullName>
    </submittedName>
</protein>
<dbReference type="InterPro" id="IPR001623">
    <property type="entry name" value="DnaJ_domain"/>
</dbReference>
<dbReference type="Proteomes" id="UP001152320">
    <property type="component" value="Chromosome 18"/>
</dbReference>